<dbReference type="EMBL" id="JTHE02000003">
    <property type="protein sequence ID" value="NEV68301.1"/>
    <property type="molecule type" value="Genomic_DNA"/>
</dbReference>
<accession>A0A0C1UQY9</accession>
<evidence type="ECO:0000313" key="1">
    <source>
        <dbReference type="EMBL" id="NEV68301.1"/>
    </source>
</evidence>
<dbReference type="AlphaFoldDB" id="A0A0C1UQY9"/>
<reference evidence="1" key="2">
    <citation type="journal article" date="2015" name="Genome Announc.">
        <title>Draft Genome Sequence of Filamentous Marine Cyanobacterium Lyngbya confervoides Strain BDU141951.</title>
        <authorList>
            <person name="Chandrababunaidu M.M."/>
            <person name="Sen D."/>
            <person name="Tripathy S."/>
        </authorList>
    </citation>
    <scope>NUCLEOTIDE SEQUENCE</scope>
    <source>
        <strain evidence="1">BDU141951</strain>
    </source>
</reference>
<dbReference type="NCBIfam" id="NF045598">
    <property type="entry name" value="asr1405_asl0597"/>
    <property type="match status" value="1"/>
</dbReference>
<sequence length="90" mass="10311">MNNPHSATAVRFAVSSIQRCDRWSIYHRLQELNIPCACPADGTLRLEVNHAVALILARSTVQQFTTTFQEQRDWLDRCWHTSVLSHPPVP</sequence>
<organism evidence="1">
    <name type="scientific">Lyngbya confervoides BDU141951</name>
    <dbReference type="NCBI Taxonomy" id="1574623"/>
    <lineage>
        <taxon>Bacteria</taxon>
        <taxon>Bacillati</taxon>
        <taxon>Cyanobacteriota</taxon>
        <taxon>Cyanophyceae</taxon>
        <taxon>Oscillatoriophycideae</taxon>
        <taxon>Oscillatoriales</taxon>
        <taxon>Microcoleaceae</taxon>
        <taxon>Lyngbya</taxon>
    </lineage>
</organism>
<proteinExistence type="predicted"/>
<name>A0A0C1UQY9_9CYAN</name>
<dbReference type="InterPro" id="IPR054637">
    <property type="entry name" value="Asr1405_Asl0597-like"/>
</dbReference>
<reference evidence="1" key="1">
    <citation type="submission" date="2014-11" db="EMBL/GenBank/DDBJ databases">
        <authorList>
            <person name="Malar M.C."/>
            <person name="Sen D."/>
            <person name="Tripathy S."/>
        </authorList>
    </citation>
    <scope>NUCLEOTIDE SEQUENCE</scope>
    <source>
        <strain evidence="1">BDU141951</strain>
    </source>
</reference>
<gene>
    <name evidence="1" type="ORF">QQ91_014395</name>
</gene>
<comment type="caution">
    <text evidence="1">The sequence shown here is derived from an EMBL/GenBank/DDBJ whole genome shotgun (WGS) entry which is preliminary data.</text>
</comment>
<protein>
    <submittedName>
        <fullName evidence="1">Uncharacterized protein</fullName>
    </submittedName>
</protein>
<reference evidence="1" key="3">
    <citation type="submission" date="2020-02" db="EMBL/GenBank/DDBJ databases">
        <authorList>
            <person name="Sarangi A.N."/>
            <person name="Ghosh S."/>
            <person name="Mukherjee M."/>
            <person name="Tripathy S."/>
        </authorList>
    </citation>
    <scope>NUCLEOTIDE SEQUENCE</scope>
    <source>
        <strain evidence="1">BDU141951</strain>
    </source>
</reference>